<gene>
    <name evidence="1" type="primary">MAK5</name>
    <name evidence="1" type="ORF">IWW38_001026</name>
</gene>
<comment type="caution">
    <text evidence="1">The sequence shown here is derived from an EMBL/GenBank/DDBJ whole genome shotgun (WGS) entry which is preliminary data.</text>
</comment>
<keyword evidence="2" id="KW-1185">Reference proteome</keyword>
<keyword evidence="1" id="KW-0547">Nucleotide-binding</keyword>
<dbReference type="Proteomes" id="UP001139981">
    <property type="component" value="Unassembled WGS sequence"/>
</dbReference>
<proteinExistence type="predicted"/>
<evidence type="ECO:0000313" key="1">
    <source>
        <dbReference type="EMBL" id="KAJ2899317.1"/>
    </source>
</evidence>
<name>A0ACC1M8D5_9FUNG</name>
<keyword evidence="1" id="KW-0378">Hydrolase</keyword>
<keyword evidence="1" id="KW-0067">ATP-binding</keyword>
<evidence type="ECO:0000313" key="2">
    <source>
        <dbReference type="Proteomes" id="UP001139981"/>
    </source>
</evidence>
<reference evidence="1" key="1">
    <citation type="submission" date="2022-07" db="EMBL/GenBank/DDBJ databases">
        <title>Phylogenomic reconstructions and comparative analyses of Kickxellomycotina fungi.</title>
        <authorList>
            <person name="Reynolds N.K."/>
            <person name="Stajich J.E."/>
            <person name="Barry K."/>
            <person name="Grigoriev I.V."/>
            <person name="Crous P."/>
            <person name="Smith M.E."/>
        </authorList>
    </citation>
    <scope>NUCLEOTIDE SEQUENCE</scope>
    <source>
        <strain evidence="1">CBS 190363</strain>
    </source>
</reference>
<accession>A0ACC1M8D5</accession>
<dbReference type="EMBL" id="JANBVB010000030">
    <property type="protein sequence ID" value="KAJ2899317.1"/>
    <property type="molecule type" value="Genomic_DNA"/>
</dbReference>
<sequence>MKKGKAAAVKTTDASRLASAKAGRKRAKVGHSTMTAAEQQWTETTMNPPPMPTAAALVVAKDTSGSGLTAKPSKRTKLAKRVDASAKPTTAVDRVTEASLEWKSVALPTYIAGGDDEIGGMLSLQEIDGVDCTWEEDESTGGRILKFGKPQGSKAGNVSKKRSKAKPASRSQLATPEVDPEEEEVDDFYDTVNWDDFVLVDEYSDEKAASGELVSIGERLRNAEALEEEEDESSLSMDEDVDVASAMDDSASEVGDDDEDYDAGYPVEDVEDPDVDISAWEIYGVHADLLRALKHLGFSVPTEIQSKTLPQALAGRDIIGAAETGSGKTLAFGVPMLQHIAKRREKWTAPTGLILTPTRELAIQVKDHLKAMSRFVRARVVAIVGGMSLPKQERLLNSQPDIIVATPGRLWDMVSSNDTYLNQLRAIRFLAIDEADRMLEPGHFKELKFIFKAVNETPLQPRESKRQTFVFSATLLKDMQINARKPSQKAMKRNQGKPKPGSMEDLIERVGFQDKKPAYVDVTQSEATARTLVEARIDCLANEKDAYLYYFLVRYPGRTLVFVNSIDSIRRMLPMLRLLNVNVFGLHAQMEQRQRLKNVDRFRDTENAVLVASDVAARGLDIPRVDHVIHYQIPRSGDLYVHRSGRTARACQEGLAIMMVSPEERKLYYKMCEMLSKDISPFPVDLDLVGKLRPRVDLAREIDLKEHKMNKESHDKNWFKKNAEEMDIELDSDFMSSSDDEYGGKAPQTEKHQKQLVQSLKARLGQMLAKKVMGRGISARYLSSGLISDLAERLTDTTNTNAVIPTLLKESALETAKVKIGSKRRK</sequence>
<protein>
    <submittedName>
        <fullName evidence="1">ATP-dependent RNA helicase</fullName>
        <ecNumber evidence="1">3.6.4.13</ecNumber>
    </submittedName>
</protein>
<keyword evidence="1" id="KW-0347">Helicase</keyword>
<organism evidence="1 2">
    <name type="scientific">Coemansia aciculifera</name>
    <dbReference type="NCBI Taxonomy" id="417176"/>
    <lineage>
        <taxon>Eukaryota</taxon>
        <taxon>Fungi</taxon>
        <taxon>Fungi incertae sedis</taxon>
        <taxon>Zoopagomycota</taxon>
        <taxon>Kickxellomycotina</taxon>
        <taxon>Kickxellomycetes</taxon>
        <taxon>Kickxellales</taxon>
        <taxon>Kickxellaceae</taxon>
        <taxon>Coemansia</taxon>
    </lineage>
</organism>
<dbReference type="EC" id="3.6.4.13" evidence="1"/>